<keyword evidence="7" id="KW-0449">Lipoprotein</keyword>
<evidence type="ECO:0000256" key="7">
    <source>
        <dbReference type="ARBA" id="ARBA00023288"/>
    </source>
</evidence>
<evidence type="ECO:0000256" key="2">
    <source>
        <dbReference type="ARBA" id="ARBA00008025"/>
    </source>
</evidence>
<accession>A0A5J4YWS6</accession>
<reference evidence="14" key="1">
    <citation type="journal article" date="2019" name="Nat. Commun.">
        <title>Expansion of phycobilisome linker gene families in mesophilic red algae.</title>
        <authorList>
            <person name="Lee J."/>
            <person name="Kim D."/>
            <person name="Bhattacharya D."/>
            <person name="Yoon H.S."/>
        </authorList>
    </citation>
    <scope>NUCLEOTIDE SEQUENCE [LARGE SCALE GENOMIC DNA]</scope>
    <source>
        <strain evidence="14">CCMP 1328</strain>
    </source>
</reference>
<keyword evidence="5" id="KW-0472">Membrane</keyword>
<keyword evidence="6" id="KW-0564">Palmitate</keyword>
<dbReference type="InterPro" id="IPR001388">
    <property type="entry name" value="Synaptobrevin-like"/>
</dbReference>
<evidence type="ECO:0000313" key="14">
    <source>
        <dbReference type="Proteomes" id="UP000324585"/>
    </source>
</evidence>
<keyword evidence="10" id="KW-0732">Signal</keyword>
<feature type="chain" id="PRO_5023919497" evidence="10">
    <location>
        <begin position="19"/>
        <end position="200"/>
    </location>
</feature>
<dbReference type="AlphaFoldDB" id="A0A5J4YWS6"/>
<keyword evidence="3" id="KW-1003">Cell membrane</keyword>
<keyword evidence="4" id="KW-0488">Methylation</keyword>
<comment type="similarity">
    <text evidence="2">Belongs to the synaptobrevin family.</text>
</comment>
<comment type="subcellular location">
    <subcellularLocation>
        <location evidence="1">Cell membrane</location>
        <topology evidence="1">Lipid-anchor</topology>
        <orientation evidence="1">Cytoplasmic side</orientation>
    </subcellularLocation>
</comment>
<dbReference type="GO" id="GO:0005484">
    <property type="term" value="F:SNAP receptor activity"/>
    <property type="evidence" value="ECO:0007669"/>
    <property type="project" value="TreeGrafter"/>
</dbReference>
<dbReference type="PANTHER" id="PTHR45806">
    <property type="entry name" value="SYNAPTOBREVIN HOMOLOG YKT6"/>
    <property type="match status" value="1"/>
</dbReference>
<keyword evidence="8" id="KW-0636">Prenylation</keyword>
<evidence type="ECO:0000256" key="6">
    <source>
        <dbReference type="ARBA" id="ARBA00023139"/>
    </source>
</evidence>
<dbReference type="InterPro" id="IPR045848">
    <property type="entry name" value="R-SNARE_YKT6"/>
</dbReference>
<dbReference type="GO" id="GO:0005886">
    <property type="term" value="C:plasma membrane"/>
    <property type="evidence" value="ECO:0007669"/>
    <property type="project" value="UniProtKB-SubCell"/>
</dbReference>
<dbReference type="Pfam" id="PF00957">
    <property type="entry name" value="Synaptobrevin"/>
    <property type="match status" value="1"/>
</dbReference>
<dbReference type="Gene3D" id="3.30.450.50">
    <property type="entry name" value="Longin domain"/>
    <property type="match status" value="1"/>
</dbReference>
<dbReference type="InterPro" id="IPR042855">
    <property type="entry name" value="V_SNARE_CC"/>
</dbReference>
<protein>
    <submittedName>
        <fullName evidence="13">VAMP-like protein YKT61</fullName>
    </submittedName>
</protein>
<feature type="domain" description="Longin" evidence="11">
    <location>
        <begin position="7"/>
        <end position="132"/>
    </location>
</feature>
<dbReference type="InterPro" id="IPR011012">
    <property type="entry name" value="Longin-like_dom_sf"/>
</dbReference>
<dbReference type="Proteomes" id="UP000324585">
    <property type="component" value="Unassembled WGS sequence"/>
</dbReference>
<evidence type="ECO:0000256" key="1">
    <source>
        <dbReference type="ARBA" id="ARBA00004342"/>
    </source>
</evidence>
<evidence type="ECO:0000256" key="10">
    <source>
        <dbReference type="SAM" id="SignalP"/>
    </source>
</evidence>
<dbReference type="Gene3D" id="1.20.5.110">
    <property type="match status" value="1"/>
</dbReference>
<feature type="domain" description="V-SNARE coiled-coil homology" evidence="12">
    <location>
        <begin position="139"/>
        <end position="200"/>
    </location>
</feature>
<dbReference type="SUPFAM" id="SSF64356">
    <property type="entry name" value="SNARE-like"/>
    <property type="match status" value="1"/>
</dbReference>
<dbReference type="SUPFAM" id="SSF58038">
    <property type="entry name" value="SNARE fusion complex"/>
    <property type="match status" value="1"/>
</dbReference>
<evidence type="ECO:0000259" key="11">
    <source>
        <dbReference type="PROSITE" id="PS50859"/>
    </source>
</evidence>
<feature type="signal peptide" evidence="10">
    <location>
        <begin position="1"/>
        <end position="18"/>
    </location>
</feature>
<dbReference type="SMART" id="SM01270">
    <property type="entry name" value="Longin"/>
    <property type="match status" value="1"/>
</dbReference>
<name>A0A5J4YWS6_PORPP</name>
<gene>
    <name evidence="13" type="ORF">FVE85_1780</name>
</gene>
<organism evidence="13 14">
    <name type="scientific">Porphyridium purpureum</name>
    <name type="common">Red alga</name>
    <name type="synonym">Porphyridium cruentum</name>
    <dbReference type="NCBI Taxonomy" id="35688"/>
    <lineage>
        <taxon>Eukaryota</taxon>
        <taxon>Rhodophyta</taxon>
        <taxon>Bangiophyceae</taxon>
        <taxon>Porphyridiales</taxon>
        <taxon>Porphyridiaceae</taxon>
        <taxon>Porphyridium</taxon>
    </lineage>
</organism>
<evidence type="ECO:0000313" key="13">
    <source>
        <dbReference type="EMBL" id="KAA8495625.1"/>
    </source>
</evidence>
<dbReference type="GO" id="GO:0006888">
    <property type="term" value="P:endoplasmic reticulum to Golgi vesicle-mediated transport"/>
    <property type="evidence" value="ECO:0007669"/>
    <property type="project" value="TreeGrafter"/>
</dbReference>
<dbReference type="CDD" id="cd15867">
    <property type="entry name" value="R-SNARE_YKT6"/>
    <property type="match status" value="1"/>
</dbReference>
<dbReference type="GO" id="GO:0005794">
    <property type="term" value="C:Golgi apparatus"/>
    <property type="evidence" value="ECO:0007669"/>
    <property type="project" value="TreeGrafter"/>
</dbReference>
<dbReference type="PROSITE" id="PS50892">
    <property type="entry name" value="V_SNARE"/>
    <property type="match status" value="1"/>
</dbReference>
<dbReference type="InterPro" id="IPR010908">
    <property type="entry name" value="Longin_dom"/>
</dbReference>
<evidence type="ECO:0000256" key="4">
    <source>
        <dbReference type="ARBA" id="ARBA00022481"/>
    </source>
</evidence>
<keyword evidence="14" id="KW-1185">Reference proteome</keyword>
<evidence type="ECO:0000256" key="8">
    <source>
        <dbReference type="ARBA" id="ARBA00023289"/>
    </source>
</evidence>
<dbReference type="CDD" id="cd14824">
    <property type="entry name" value="Longin"/>
    <property type="match status" value="1"/>
</dbReference>
<dbReference type="PROSITE" id="PS50859">
    <property type="entry name" value="LONGIN"/>
    <property type="match status" value="1"/>
</dbReference>
<dbReference type="EMBL" id="VRMN01000003">
    <property type="protein sequence ID" value="KAA8495625.1"/>
    <property type="molecule type" value="Genomic_DNA"/>
</dbReference>
<dbReference type="OrthoDB" id="27923at2759"/>
<evidence type="ECO:0000256" key="9">
    <source>
        <dbReference type="PROSITE-ProRule" id="PRU00290"/>
    </source>
</evidence>
<dbReference type="OMA" id="HYIGIIR"/>
<evidence type="ECO:0000256" key="3">
    <source>
        <dbReference type="ARBA" id="ARBA00022475"/>
    </source>
</evidence>
<evidence type="ECO:0000256" key="5">
    <source>
        <dbReference type="ARBA" id="ARBA00023136"/>
    </source>
</evidence>
<evidence type="ECO:0000259" key="12">
    <source>
        <dbReference type="PROSITE" id="PS50892"/>
    </source>
</evidence>
<dbReference type="Pfam" id="PF13774">
    <property type="entry name" value="Longin"/>
    <property type="match status" value="1"/>
</dbReference>
<keyword evidence="9" id="KW-0175">Coiled coil</keyword>
<dbReference type="PANTHER" id="PTHR45806:SF1">
    <property type="entry name" value="SYNAPTOBREVIN HOMOLOG YKT6"/>
    <property type="match status" value="1"/>
</dbReference>
<comment type="caution">
    <text evidence="13">The sequence shown here is derived from an EMBL/GenBank/DDBJ whole genome shotgun (WGS) entry which is preliminary data.</text>
</comment>
<proteinExistence type="inferred from homology"/>
<dbReference type="PRINTS" id="PR00219">
    <property type="entry name" value="SYNAPTOBREVN"/>
</dbReference>
<sequence>MKIVALLVLRCLPQDAEAVVLADAYHLNEFSYFQRGSVKEFALFFSKTVAKRVDLGQRSTVEHQEYNVHVHVRANGLGAVALCDQEYPTRVAFTLLLKLLDDFCSVHAESTWRQTAQGLPFPEINETIEKYQNPAEADNLMKLQREVDETKVILHKTVDSVLERGVKLDNLVDKSNDLSAQSKMFYQTSKNQNSCCSGGW</sequence>